<comment type="cofactor">
    <cofactor evidence="14 16">
        <name>Zn(2+)</name>
        <dbReference type="ChEBI" id="CHEBI:29105"/>
    </cofactor>
    <text evidence="14 16">Binds 1 zinc ion per subunit.</text>
</comment>
<comment type="subcellular location">
    <subcellularLocation>
        <location evidence="1 14">Cell membrane</location>
        <topology evidence="1 14">Multi-pass membrane protein</topology>
    </subcellularLocation>
</comment>
<evidence type="ECO:0000256" key="5">
    <source>
        <dbReference type="ARBA" id="ARBA00022692"/>
    </source>
</evidence>
<dbReference type="InterPro" id="IPR016483">
    <property type="entry name" value="UCP006404_Pept_M50_CBS"/>
</dbReference>
<keyword evidence="6 14" id="KW-0479">Metal-binding</keyword>
<dbReference type="GO" id="GO:0008237">
    <property type="term" value="F:metallopeptidase activity"/>
    <property type="evidence" value="ECO:0007669"/>
    <property type="project" value="UniProtKB-UniRule"/>
</dbReference>
<dbReference type="CDD" id="cd02205">
    <property type="entry name" value="CBS_pair_SF"/>
    <property type="match status" value="1"/>
</dbReference>
<evidence type="ECO:0000313" key="19">
    <source>
        <dbReference type="EMBL" id="QGM45493.1"/>
    </source>
</evidence>
<evidence type="ECO:0000256" key="7">
    <source>
        <dbReference type="ARBA" id="ARBA00022737"/>
    </source>
</evidence>
<evidence type="ECO:0000256" key="14">
    <source>
        <dbReference type="PIRNR" id="PIRNR006404"/>
    </source>
</evidence>
<evidence type="ECO:0000256" key="2">
    <source>
        <dbReference type="ARBA" id="ARBA00007931"/>
    </source>
</evidence>
<evidence type="ECO:0000256" key="6">
    <source>
        <dbReference type="ARBA" id="ARBA00022723"/>
    </source>
</evidence>
<dbReference type="RefSeq" id="WP_136495774.1">
    <property type="nucleotide sequence ID" value="NZ_CP046052.1"/>
</dbReference>
<dbReference type="KEGG" id="mhey:H2LOC_007170"/>
<keyword evidence="10 14" id="KW-1133">Transmembrane helix</keyword>
<feature type="binding site" evidence="16">
    <location>
        <position position="160"/>
    </location>
    <ligand>
        <name>Zn(2+)</name>
        <dbReference type="ChEBI" id="CHEBI:29105"/>
        <note>catalytic</note>
    </ligand>
</feature>
<keyword evidence="8 14" id="KW-0378">Hydrolase</keyword>
<organism evidence="19 20">
    <name type="scientific">Methylocystis heyeri</name>
    <dbReference type="NCBI Taxonomy" id="391905"/>
    <lineage>
        <taxon>Bacteria</taxon>
        <taxon>Pseudomonadati</taxon>
        <taxon>Pseudomonadota</taxon>
        <taxon>Alphaproteobacteria</taxon>
        <taxon>Hyphomicrobiales</taxon>
        <taxon>Methylocystaceae</taxon>
        <taxon>Methylocystis</taxon>
    </lineage>
</organism>
<feature type="transmembrane region" description="Helical" evidence="14">
    <location>
        <begin position="137"/>
        <end position="157"/>
    </location>
</feature>
<dbReference type="PIRSF" id="PIRSF006404">
    <property type="entry name" value="UCP006404_Pept_M50_CBS"/>
    <property type="match status" value="1"/>
</dbReference>
<dbReference type="PROSITE" id="PS51371">
    <property type="entry name" value="CBS"/>
    <property type="match status" value="1"/>
</dbReference>
<evidence type="ECO:0000256" key="17">
    <source>
        <dbReference type="PROSITE-ProRule" id="PRU00703"/>
    </source>
</evidence>
<evidence type="ECO:0000256" key="13">
    <source>
        <dbReference type="ARBA" id="ARBA00023136"/>
    </source>
</evidence>
<gene>
    <name evidence="19" type="ORF">H2LOC_007170</name>
</gene>
<dbReference type="GO" id="GO:0005886">
    <property type="term" value="C:plasma membrane"/>
    <property type="evidence" value="ECO:0007669"/>
    <property type="project" value="UniProtKB-SubCell"/>
</dbReference>
<feature type="domain" description="CBS" evidence="18">
    <location>
        <begin position="237"/>
        <end position="296"/>
    </location>
</feature>
<evidence type="ECO:0000256" key="12">
    <source>
        <dbReference type="ARBA" id="ARBA00023122"/>
    </source>
</evidence>
<feature type="binding site" evidence="16">
    <location>
        <position position="62"/>
    </location>
    <ligand>
        <name>Zn(2+)</name>
        <dbReference type="ChEBI" id="CHEBI:29105"/>
        <note>catalytic</note>
    </ligand>
</feature>
<proteinExistence type="inferred from homology"/>
<feature type="binding site" evidence="16">
    <location>
        <position position="58"/>
    </location>
    <ligand>
        <name>Zn(2+)</name>
        <dbReference type="ChEBI" id="CHEBI:29105"/>
        <note>catalytic</note>
    </ligand>
</feature>
<evidence type="ECO:0000256" key="11">
    <source>
        <dbReference type="ARBA" id="ARBA00023049"/>
    </source>
</evidence>
<dbReference type="InterPro" id="IPR000644">
    <property type="entry name" value="CBS_dom"/>
</dbReference>
<evidence type="ECO:0000256" key="4">
    <source>
        <dbReference type="ARBA" id="ARBA00022670"/>
    </source>
</evidence>
<dbReference type="EMBL" id="CP046052">
    <property type="protein sequence ID" value="QGM45493.1"/>
    <property type="molecule type" value="Genomic_DNA"/>
</dbReference>
<keyword evidence="13 14" id="KW-0472">Membrane</keyword>
<evidence type="ECO:0000256" key="9">
    <source>
        <dbReference type="ARBA" id="ARBA00022833"/>
    </source>
</evidence>
<feature type="transmembrane region" description="Helical" evidence="14">
    <location>
        <begin position="45"/>
        <end position="65"/>
    </location>
</feature>
<dbReference type="Proteomes" id="UP000309061">
    <property type="component" value="Chromosome"/>
</dbReference>
<keyword evidence="11 14" id="KW-0482">Metalloprotease</keyword>
<name>A0A6B8KG79_9HYPH</name>
<dbReference type="Pfam" id="PF00571">
    <property type="entry name" value="CBS"/>
    <property type="match status" value="2"/>
</dbReference>
<feature type="transmembrane region" description="Helical" evidence="14">
    <location>
        <begin position="189"/>
        <end position="213"/>
    </location>
</feature>
<evidence type="ECO:0000259" key="18">
    <source>
        <dbReference type="PROSITE" id="PS51371"/>
    </source>
</evidence>
<keyword evidence="5 14" id="KW-0812">Transmembrane</keyword>
<dbReference type="SMART" id="SM00116">
    <property type="entry name" value="CBS"/>
    <property type="match status" value="2"/>
</dbReference>
<keyword evidence="7" id="KW-0677">Repeat</keyword>
<dbReference type="PANTHER" id="PTHR39188">
    <property type="entry name" value="MEMBRANE-ASSOCIATED ZINC METALLOPROTEASE M50B"/>
    <property type="match status" value="1"/>
</dbReference>
<evidence type="ECO:0000256" key="8">
    <source>
        <dbReference type="ARBA" id="ARBA00022801"/>
    </source>
</evidence>
<dbReference type="SUPFAM" id="SSF54631">
    <property type="entry name" value="CBS-domain pair"/>
    <property type="match status" value="1"/>
</dbReference>
<accession>A0A6B8KG79</accession>
<reference evidence="19 20" key="1">
    <citation type="submission" date="2019-11" db="EMBL/GenBank/DDBJ databases">
        <title>The genome sequence of Methylocystis heyeri.</title>
        <authorList>
            <person name="Oshkin I.Y."/>
            <person name="Miroshnikov K."/>
            <person name="Dedysh S.N."/>
        </authorList>
    </citation>
    <scope>NUCLEOTIDE SEQUENCE [LARGE SCALE GENOMIC DNA]</scope>
    <source>
        <strain evidence="19 20">H2</strain>
    </source>
</reference>
<evidence type="ECO:0000256" key="16">
    <source>
        <dbReference type="PIRSR" id="PIRSR006404-2"/>
    </source>
</evidence>
<keyword evidence="9 14" id="KW-0862">Zinc</keyword>
<evidence type="ECO:0000256" key="15">
    <source>
        <dbReference type="PIRSR" id="PIRSR006404-1"/>
    </source>
</evidence>
<evidence type="ECO:0000313" key="20">
    <source>
        <dbReference type="Proteomes" id="UP000309061"/>
    </source>
</evidence>
<keyword evidence="3 14" id="KW-1003">Cell membrane</keyword>
<feature type="active site" evidence="15">
    <location>
        <position position="59"/>
    </location>
</feature>
<dbReference type="OrthoDB" id="9781963at2"/>
<feature type="transmembrane region" description="Helical" evidence="14">
    <location>
        <begin position="98"/>
        <end position="117"/>
    </location>
</feature>
<keyword evidence="20" id="KW-1185">Reference proteome</keyword>
<dbReference type="CDD" id="cd06164">
    <property type="entry name" value="S2P-M50_SpoIVFB_CBS"/>
    <property type="match status" value="1"/>
</dbReference>
<feature type="transmembrane region" description="Helical" evidence="14">
    <location>
        <begin position="12"/>
        <end position="33"/>
    </location>
</feature>
<evidence type="ECO:0000256" key="1">
    <source>
        <dbReference type="ARBA" id="ARBA00004651"/>
    </source>
</evidence>
<keyword evidence="4 14" id="KW-0645">Protease</keyword>
<keyword evidence="12 17" id="KW-0129">CBS domain</keyword>
<dbReference type="InterPro" id="IPR008915">
    <property type="entry name" value="Peptidase_M50"/>
</dbReference>
<dbReference type="PANTHER" id="PTHR39188:SF3">
    <property type="entry name" value="STAGE IV SPORULATION PROTEIN FB"/>
    <property type="match status" value="1"/>
</dbReference>
<dbReference type="GO" id="GO:0006508">
    <property type="term" value="P:proteolysis"/>
    <property type="evidence" value="ECO:0007669"/>
    <property type="project" value="UniProtKB-KW"/>
</dbReference>
<dbReference type="Pfam" id="PF02163">
    <property type="entry name" value="Peptidase_M50"/>
    <property type="match status" value="2"/>
</dbReference>
<evidence type="ECO:0000256" key="10">
    <source>
        <dbReference type="ARBA" id="ARBA00022989"/>
    </source>
</evidence>
<sequence>MGWSITIGRFAGTAVRIHVTFLLFLAWIGFSAFARGGAAAARENVIFIIAIFTCVVLHEFGHILVAKRFGIDSKEVTLLPIGGVADINKMPEKPSQELLIALAGPAVNLVIAGVLLLGVDAIKPEALAHLDDPGSGLLGRLAVTNIFLAVFNMVPAFPMDGGRVLHAALGLWLGEMQATRIAAAIGQAFALLLGFLGLFGHPMLLFIALFIFFAASGEAQMSLTAQTARGVKVSDAMETRITAIDRGATISDAVEILLAAPQDSFPLVDQKGALVGMLSRTDIVDALKSAAPDAPIAAFAQKDFPIIGPGETLDKALDKLNDAAVVGVAGEDGVLQGLVTGQSIAEVMLIKAARPDWRFSRPPKTSLR</sequence>
<evidence type="ECO:0000256" key="3">
    <source>
        <dbReference type="ARBA" id="ARBA00022475"/>
    </source>
</evidence>
<dbReference type="AlphaFoldDB" id="A0A6B8KG79"/>
<protein>
    <recommendedName>
        <fullName evidence="14">Zinc metalloprotease</fullName>
    </recommendedName>
</protein>
<dbReference type="InterPro" id="IPR046342">
    <property type="entry name" value="CBS_dom_sf"/>
</dbReference>
<dbReference type="GO" id="GO:0046872">
    <property type="term" value="F:metal ion binding"/>
    <property type="evidence" value="ECO:0007669"/>
    <property type="project" value="UniProtKB-UniRule"/>
</dbReference>
<comment type="similarity">
    <text evidence="2 14">Belongs to the peptidase M50B family.</text>
</comment>
<dbReference type="Gene3D" id="3.10.580.10">
    <property type="entry name" value="CBS-domain"/>
    <property type="match status" value="1"/>
</dbReference>